<dbReference type="GO" id="GO:0018669">
    <property type="term" value="F:3-hydroxybenzoate 6-monooxygenase activity"/>
    <property type="evidence" value="ECO:0007669"/>
    <property type="project" value="UniProtKB-EC"/>
</dbReference>
<dbReference type="EMBL" id="JARWBG010000054">
    <property type="protein sequence ID" value="MDH2393006.1"/>
    <property type="molecule type" value="Genomic_DNA"/>
</dbReference>
<evidence type="ECO:0000256" key="3">
    <source>
        <dbReference type="ARBA" id="ARBA00022827"/>
    </source>
</evidence>
<dbReference type="Gene3D" id="3.50.50.60">
    <property type="entry name" value="FAD/NAD(P)-binding domain"/>
    <property type="match status" value="1"/>
</dbReference>
<proteinExistence type="predicted"/>
<keyword evidence="4 7" id="KW-0560">Oxidoreductase</keyword>
<protein>
    <submittedName>
        <fullName evidence="7">3-hydroxybenzoate 6-monooxygenase</fullName>
        <ecNumber evidence="7">1.14.13.24</ecNumber>
    </submittedName>
</protein>
<dbReference type="PANTHER" id="PTHR13789">
    <property type="entry name" value="MONOOXYGENASE"/>
    <property type="match status" value="1"/>
</dbReference>
<keyword evidence="3" id="KW-0274">FAD</keyword>
<dbReference type="Pfam" id="PF01494">
    <property type="entry name" value="FAD_binding_3"/>
    <property type="match status" value="1"/>
</dbReference>
<keyword evidence="2" id="KW-0285">Flavoprotein</keyword>
<reference evidence="7 8" key="1">
    <citation type="submission" date="2023-04" db="EMBL/GenBank/DDBJ databases">
        <title>Streptomyces chengmaiensis sp. nov. isolated from the stem of mangrove plant in Hainan.</title>
        <authorList>
            <person name="Huang X."/>
            <person name="Zhou S."/>
            <person name="Chu X."/>
            <person name="Xie Y."/>
            <person name="Lin Y."/>
        </authorList>
    </citation>
    <scope>NUCLEOTIDE SEQUENCE [LARGE SCALE GENOMIC DNA]</scope>
    <source>
        <strain evidence="7 8">HNM0663</strain>
    </source>
</reference>
<dbReference type="InterPro" id="IPR050493">
    <property type="entry name" value="FAD-dep_Monooxygenase_BioMet"/>
</dbReference>
<dbReference type="Proteomes" id="UP001223144">
    <property type="component" value="Unassembled WGS sequence"/>
</dbReference>
<sequence length="413" mass="44824">MAHTIVAGGGIGGLATAISLARHGHRVTVLERRDAFTELGAGIQLGPNAFHAMDRLGVGAQVRARAVYIDELRFMDGTTGRRVASMPLTDAYRERFGNPYAVVQRMDLYEPLLEACRRHPDVELRVDCAVTRYEQTAGEVTAVLASGERVTGTALIGADGIRSTVRRQLVGDGDPRVSGHTIYRSVIPMEEVPQELRWNTVTLWAGPKWHFVHYPIGGGAYFNLAATRDDAAAEALVGKPAARDHVLNEFPELGETARRLLELGRDWKAWVLCDRDPVDGWTDGRVALLGDAAHPMLQYAAQGACQALEDAVVLGELLGGSGADEVVQRLEKFNAERRERTARTQLVAREMGRRLYHPAGAAARERNAMLSSLSAQDMYDKVAWLHGDCDFVADAGVRAGVRAAGARAAGAAR</sequence>
<evidence type="ECO:0000313" key="7">
    <source>
        <dbReference type="EMBL" id="MDH2393006.1"/>
    </source>
</evidence>
<evidence type="ECO:0000256" key="2">
    <source>
        <dbReference type="ARBA" id="ARBA00022630"/>
    </source>
</evidence>
<feature type="domain" description="FAD-binding" evidence="6">
    <location>
        <begin position="3"/>
        <end position="343"/>
    </location>
</feature>
<keyword evidence="5" id="KW-0503">Monooxygenase</keyword>
<organism evidence="7 8">
    <name type="scientific">Streptomyces chengmaiensis</name>
    <dbReference type="NCBI Taxonomy" id="3040919"/>
    <lineage>
        <taxon>Bacteria</taxon>
        <taxon>Bacillati</taxon>
        <taxon>Actinomycetota</taxon>
        <taxon>Actinomycetes</taxon>
        <taxon>Kitasatosporales</taxon>
        <taxon>Streptomycetaceae</taxon>
        <taxon>Streptomyces</taxon>
    </lineage>
</organism>
<keyword evidence="8" id="KW-1185">Reference proteome</keyword>
<evidence type="ECO:0000313" key="8">
    <source>
        <dbReference type="Proteomes" id="UP001223144"/>
    </source>
</evidence>
<name>A0ABT6HWB9_9ACTN</name>
<evidence type="ECO:0000256" key="1">
    <source>
        <dbReference type="ARBA" id="ARBA00001974"/>
    </source>
</evidence>
<dbReference type="NCBIfam" id="NF006021">
    <property type="entry name" value="PRK08163.1"/>
    <property type="match status" value="1"/>
</dbReference>
<dbReference type="PRINTS" id="PR00420">
    <property type="entry name" value="RNGMNOXGNASE"/>
</dbReference>
<dbReference type="SUPFAM" id="SSF51905">
    <property type="entry name" value="FAD/NAD(P)-binding domain"/>
    <property type="match status" value="1"/>
</dbReference>
<comment type="caution">
    <text evidence="7">The sequence shown here is derived from an EMBL/GenBank/DDBJ whole genome shotgun (WGS) entry which is preliminary data.</text>
</comment>
<evidence type="ECO:0000259" key="6">
    <source>
        <dbReference type="Pfam" id="PF01494"/>
    </source>
</evidence>
<comment type="cofactor">
    <cofactor evidence="1">
        <name>FAD</name>
        <dbReference type="ChEBI" id="CHEBI:57692"/>
    </cofactor>
</comment>
<dbReference type="SUPFAM" id="SSF54373">
    <property type="entry name" value="FAD-linked reductases, C-terminal domain"/>
    <property type="match status" value="1"/>
</dbReference>
<dbReference type="RefSeq" id="WP_279932198.1">
    <property type="nucleotide sequence ID" value="NZ_JARWBG010000054.1"/>
</dbReference>
<evidence type="ECO:0000256" key="5">
    <source>
        <dbReference type="ARBA" id="ARBA00023033"/>
    </source>
</evidence>
<dbReference type="InterPro" id="IPR036188">
    <property type="entry name" value="FAD/NAD-bd_sf"/>
</dbReference>
<gene>
    <name evidence="7" type="ORF">QCN29_30375</name>
</gene>
<dbReference type="EC" id="1.14.13.24" evidence="7"/>
<evidence type="ECO:0000256" key="4">
    <source>
        <dbReference type="ARBA" id="ARBA00023002"/>
    </source>
</evidence>
<accession>A0ABT6HWB9</accession>
<dbReference type="PANTHER" id="PTHR13789:SF318">
    <property type="entry name" value="GERANYLGERANYL DIPHOSPHATE REDUCTASE"/>
    <property type="match status" value="1"/>
</dbReference>
<dbReference type="InterPro" id="IPR002938">
    <property type="entry name" value="FAD-bd"/>
</dbReference>